<dbReference type="Gene3D" id="1.20.1600.10">
    <property type="entry name" value="Outer membrane efflux proteins (OEP)"/>
    <property type="match status" value="1"/>
</dbReference>
<keyword evidence="7" id="KW-0998">Cell outer membrane</keyword>
<evidence type="ECO:0000256" key="7">
    <source>
        <dbReference type="ARBA" id="ARBA00023237"/>
    </source>
</evidence>
<sequence length="423" mass="47417">MYRIVCFATALTIFSVGAAQASPLTLRDCLARAAAANTVLKVASHDEKIAAENIAIAESGYLPRVDFQAGYVAQQEPQSVKIGPTAIPTQETNFGFANLSIYETLYDFGRTASRREQAFLAREAILHGYRGQEQDVFLQVVQAYYGILEGQKFLFTAEEEVKQTTDHQRMAQTLYEQGVVTRNDLLQAQVKLANSKQRRLAAANNLENGWLYLNFLTGQPAGYRDELQEPVAREEAAELDMMMEIALRKRPEIAALKKFVQADEAAVKESKSNYYPELFAKLALDYAQNDKVQEQTIMSATIGFKINLFDGLATTSRQRQALKVKTREEERLRSLTANIRLELQTALNDLKVAGERIAVTEKAIQQSEENLRINNDRYLEKVGTATEVIDAQTLLTQTRTEYSSAVFDYQVAAARVKRSIGEL</sequence>
<feature type="signal peptide" evidence="8">
    <location>
        <begin position="1"/>
        <end position="21"/>
    </location>
</feature>
<evidence type="ECO:0000313" key="10">
    <source>
        <dbReference type="Proteomes" id="UP000006695"/>
    </source>
</evidence>
<dbReference type="PIRSF" id="PIRSF001892">
    <property type="entry name" value="CyaE"/>
    <property type="match status" value="1"/>
</dbReference>
<dbReference type="InterPro" id="IPR051906">
    <property type="entry name" value="TolC-like"/>
</dbReference>
<dbReference type="GO" id="GO:1990281">
    <property type="term" value="C:efflux pump complex"/>
    <property type="evidence" value="ECO:0007669"/>
    <property type="project" value="TreeGrafter"/>
</dbReference>
<dbReference type="GO" id="GO:0015288">
    <property type="term" value="F:porin activity"/>
    <property type="evidence" value="ECO:0007669"/>
    <property type="project" value="TreeGrafter"/>
</dbReference>
<evidence type="ECO:0000256" key="6">
    <source>
        <dbReference type="ARBA" id="ARBA00023136"/>
    </source>
</evidence>
<dbReference type="RefSeq" id="WP_011939554.1">
    <property type="nucleotide sequence ID" value="NC_009483.1"/>
</dbReference>
<evidence type="ECO:0000256" key="1">
    <source>
        <dbReference type="ARBA" id="ARBA00004442"/>
    </source>
</evidence>
<evidence type="ECO:0000256" key="4">
    <source>
        <dbReference type="ARBA" id="ARBA00022452"/>
    </source>
</evidence>
<keyword evidence="3" id="KW-0813">Transport</keyword>
<dbReference type="Proteomes" id="UP000006695">
    <property type="component" value="Chromosome"/>
</dbReference>
<dbReference type="OrthoDB" id="9814032at2"/>
<keyword evidence="5" id="KW-0812">Transmembrane</keyword>
<dbReference type="GO" id="GO:0015562">
    <property type="term" value="F:efflux transmembrane transporter activity"/>
    <property type="evidence" value="ECO:0007669"/>
    <property type="project" value="InterPro"/>
</dbReference>
<protein>
    <submittedName>
        <fullName evidence="9">Outer membrane efflux protein</fullName>
    </submittedName>
</protein>
<dbReference type="STRING" id="351605.Gura_2704"/>
<evidence type="ECO:0000256" key="8">
    <source>
        <dbReference type="SAM" id="SignalP"/>
    </source>
</evidence>
<evidence type="ECO:0000256" key="2">
    <source>
        <dbReference type="ARBA" id="ARBA00007613"/>
    </source>
</evidence>
<dbReference type="InterPro" id="IPR028351">
    <property type="entry name" value="CyaE"/>
</dbReference>
<dbReference type="PANTHER" id="PTHR30026:SF21">
    <property type="entry name" value="SLR1270 PROTEIN"/>
    <property type="match status" value="1"/>
</dbReference>
<dbReference type="SUPFAM" id="SSF56954">
    <property type="entry name" value="Outer membrane efflux proteins (OEP)"/>
    <property type="match status" value="1"/>
</dbReference>
<keyword evidence="6" id="KW-0472">Membrane</keyword>
<dbReference type="HOGENOM" id="CLU_012817_10_6_7"/>
<evidence type="ECO:0000313" key="9">
    <source>
        <dbReference type="EMBL" id="ABQ26878.1"/>
    </source>
</evidence>
<evidence type="ECO:0000256" key="3">
    <source>
        <dbReference type="ARBA" id="ARBA00022448"/>
    </source>
</evidence>
<organism evidence="9 10">
    <name type="scientific">Geotalea uraniireducens (strain Rf4)</name>
    <name type="common">Geobacter uraniireducens</name>
    <dbReference type="NCBI Taxonomy" id="351605"/>
    <lineage>
        <taxon>Bacteria</taxon>
        <taxon>Pseudomonadati</taxon>
        <taxon>Thermodesulfobacteriota</taxon>
        <taxon>Desulfuromonadia</taxon>
        <taxon>Geobacterales</taxon>
        <taxon>Geobacteraceae</taxon>
        <taxon>Geotalea</taxon>
    </lineage>
</organism>
<gene>
    <name evidence="9" type="ordered locus">Gura_2704</name>
</gene>
<evidence type="ECO:0000256" key="5">
    <source>
        <dbReference type="ARBA" id="ARBA00022692"/>
    </source>
</evidence>
<dbReference type="InterPro" id="IPR003423">
    <property type="entry name" value="OMP_efflux"/>
</dbReference>
<name>A5G510_GEOUR</name>
<comment type="similarity">
    <text evidence="2">Belongs to the outer membrane factor (OMF) (TC 1.B.17) family.</text>
</comment>
<dbReference type="PANTHER" id="PTHR30026">
    <property type="entry name" value="OUTER MEMBRANE PROTEIN TOLC"/>
    <property type="match status" value="1"/>
</dbReference>
<accession>A5G510</accession>
<dbReference type="Pfam" id="PF02321">
    <property type="entry name" value="OEP"/>
    <property type="match status" value="2"/>
</dbReference>
<feature type="chain" id="PRO_5002683316" evidence="8">
    <location>
        <begin position="22"/>
        <end position="423"/>
    </location>
</feature>
<dbReference type="KEGG" id="gur:Gura_2704"/>
<dbReference type="GO" id="GO:0009279">
    <property type="term" value="C:cell outer membrane"/>
    <property type="evidence" value="ECO:0007669"/>
    <property type="project" value="UniProtKB-SubCell"/>
</dbReference>
<comment type="subcellular location">
    <subcellularLocation>
        <location evidence="1">Cell outer membrane</location>
    </subcellularLocation>
</comment>
<keyword evidence="8" id="KW-0732">Signal</keyword>
<keyword evidence="10" id="KW-1185">Reference proteome</keyword>
<proteinExistence type="inferred from homology"/>
<keyword evidence="4" id="KW-1134">Transmembrane beta strand</keyword>
<reference evidence="9 10" key="1">
    <citation type="submission" date="2007-05" db="EMBL/GenBank/DDBJ databases">
        <title>Complete sequence of Geobacter uraniireducens Rf4.</title>
        <authorList>
            <consortium name="US DOE Joint Genome Institute"/>
            <person name="Copeland A."/>
            <person name="Lucas S."/>
            <person name="Lapidus A."/>
            <person name="Barry K."/>
            <person name="Detter J.C."/>
            <person name="Glavina del Rio T."/>
            <person name="Hammon N."/>
            <person name="Israni S."/>
            <person name="Dalin E."/>
            <person name="Tice H."/>
            <person name="Pitluck S."/>
            <person name="Chertkov O."/>
            <person name="Brettin T."/>
            <person name="Bruce D."/>
            <person name="Han C."/>
            <person name="Schmutz J."/>
            <person name="Larimer F."/>
            <person name="Land M."/>
            <person name="Hauser L."/>
            <person name="Kyrpides N."/>
            <person name="Mikhailova N."/>
            <person name="Shelobolina E."/>
            <person name="Aklujkar M."/>
            <person name="Lovley D."/>
            <person name="Richardson P."/>
        </authorList>
    </citation>
    <scope>NUCLEOTIDE SEQUENCE [LARGE SCALE GENOMIC DNA]</scope>
    <source>
        <strain evidence="9 10">Rf4</strain>
    </source>
</reference>
<dbReference type="EMBL" id="CP000698">
    <property type="protein sequence ID" value="ABQ26878.1"/>
    <property type="molecule type" value="Genomic_DNA"/>
</dbReference>
<dbReference type="AlphaFoldDB" id="A5G510"/>